<evidence type="ECO:0000259" key="4">
    <source>
        <dbReference type="Pfam" id="PF08450"/>
    </source>
</evidence>
<dbReference type="Proteomes" id="UP000609531">
    <property type="component" value="Unassembled WGS sequence"/>
</dbReference>
<protein>
    <submittedName>
        <fullName evidence="5">SMP-30/gluconolactonase/LRE family protein</fullName>
    </submittedName>
</protein>
<proteinExistence type="inferred from homology"/>
<dbReference type="Gene3D" id="2.120.10.30">
    <property type="entry name" value="TolB, C-terminal domain"/>
    <property type="match status" value="1"/>
</dbReference>
<evidence type="ECO:0000313" key="5">
    <source>
        <dbReference type="EMBL" id="MBJ3774509.1"/>
    </source>
</evidence>
<comment type="similarity">
    <text evidence="1">Belongs to the SMP-30/CGR1 family.</text>
</comment>
<dbReference type="InterPro" id="IPR005511">
    <property type="entry name" value="SMP-30"/>
</dbReference>
<evidence type="ECO:0000256" key="2">
    <source>
        <dbReference type="PIRSR" id="PIRSR605511-1"/>
    </source>
</evidence>
<dbReference type="PANTHER" id="PTHR10907">
    <property type="entry name" value="REGUCALCIN"/>
    <property type="match status" value="1"/>
</dbReference>
<keyword evidence="3" id="KW-0479">Metal-binding</keyword>
<feature type="binding site" evidence="3">
    <location>
        <position position="16"/>
    </location>
    <ligand>
        <name>a divalent metal cation</name>
        <dbReference type="ChEBI" id="CHEBI:60240"/>
    </ligand>
</feature>
<feature type="active site" description="Proton donor/acceptor" evidence="2">
    <location>
        <position position="200"/>
    </location>
</feature>
<dbReference type="InterPro" id="IPR013658">
    <property type="entry name" value="SGL"/>
</dbReference>
<sequence length="291" mass="31361">MVKVECVHDAGAKLGESPVWDDQEGVLYWADIDAGLLHAFDPVSGPRAPIAIGERLGCFALRAGGGAIMGTESGIYYYDFGTGERSLLAAPEQDRPENRFNDSATDRDGRWWLGSYGMMKPQRAEAAFYRVDPDGTVTKWLDGVYTTNGLAFSPDGTTMYLSDSHRDVRTVWACDYDRDTGTPTDRRVFFDTREVVGRPDGGTVDADGCYWMAGVAGSQLVRITPAGKVDMIIELPVERPTKPMFGGPGLDTLYLTSIGGAAYDPVPPLAGGLFAVTGLPAKGIPETRFAG</sequence>
<evidence type="ECO:0000256" key="3">
    <source>
        <dbReference type="PIRSR" id="PIRSR605511-2"/>
    </source>
</evidence>
<dbReference type="PANTHER" id="PTHR10907:SF47">
    <property type="entry name" value="REGUCALCIN"/>
    <property type="match status" value="1"/>
</dbReference>
<dbReference type="GO" id="GO:0019853">
    <property type="term" value="P:L-ascorbic acid biosynthetic process"/>
    <property type="evidence" value="ECO:0007669"/>
    <property type="project" value="TreeGrafter"/>
</dbReference>
<keyword evidence="3" id="KW-0862">Zinc</keyword>
<evidence type="ECO:0000313" key="6">
    <source>
        <dbReference type="Proteomes" id="UP000609531"/>
    </source>
</evidence>
<dbReference type="PRINTS" id="PR01790">
    <property type="entry name" value="SMP30FAMILY"/>
</dbReference>
<feature type="binding site" evidence="3">
    <location>
        <position position="99"/>
    </location>
    <ligand>
        <name>substrate</name>
    </ligand>
</feature>
<dbReference type="RefSeq" id="WP_198880385.1">
    <property type="nucleotide sequence ID" value="NZ_JAEKJA010000001.1"/>
</dbReference>
<dbReference type="SUPFAM" id="SSF63829">
    <property type="entry name" value="Calcium-dependent phosphotriesterase"/>
    <property type="match status" value="1"/>
</dbReference>
<comment type="caution">
    <text evidence="5">The sequence shown here is derived from an EMBL/GenBank/DDBJ whole genome shotgun (WGS) entry which is preliminary data.</text>
</comment>
<dbReference type="GO" id="GO:0004341">
    <property type="term" value="F:gluconolactonase activity"/>
    <property type="evidence" value="ECO:0007669"/>
    <property type="project" value="TreeGrafter"/>
</dbReference>
<dbReference type="EMBL" id="JAEKJA010000001">
    <property type="protein sequence ID" value="MBJ3774509.1"/>
    <property type="molecule type" value="Genomic_DNA"/>
</dbReference>
<dbReference type="InterPro" id="IPR011042">
    <property type="entry name" value="6-blade_b-propeller_TolB-like"/>
</dbReference>
<feature type="domain" description="SMP-30/Gluconolactonase/LRE-like region" evidence="4">
    <location>
        <begin position="14"/>
        <end position="258"/>
    </location>
</feature>
<name>A0A934MJF5_9HYPH</name>
<dbReference type="AlphaFoldDB" id="A0A934MJF5"/>
<dbReference type="Pfam" id="PF08450">
    <property type="entry name" value="SGL"/>
    <property type="match status" value="1"/>
</dbReference>
<dbReference type="GO" id="GO:0005509">
    <property type="term" value="F:calcium ion binding"/>
    <property type="evidence" value="ECO:0007669"/>
    <property type="project" value="TreeGrafter"/>
</dbReference>
<gene>
    <name evidence="5" type="ORF">JCR33_02350</name>
</gene>
<feature type="binding site" evidence="3">
    <location>
        <position position="101"/>
    </location>
    <ligand>
        <name>substrate</name>
    </ligand>
</feature>
<keyword evidence="6" id="KW-1185">Reference proteome</keyword>
<accession>A0A934MJF5</accession>
<organism evidence="5 6">
    <name type="scientific">Acuticoccus mangrovi</name>
    <dbReference type="NCBI Taxonomy" id="2796142"/>
    <lineage>
        <taxon>Bacteria</taxon>
        <taxon>Pseudomonadati</taxon>
        <taxon>Pseudomonadota</taxon>
        <taxon>Alphaproteobacteria</taxon>
        <taxon>Hyphomicrobiales</taxon>
        <taxon>Amorphaceae</taxon>
        <taxon>Acuticoccus</taxon>
    </lineage>
</organism>
<feature type="binding site" evidence="3">
    <location>
        <position position="148"/>
    </location>
    <ligand>
        <name>a divalent metal cation</name>
        <dbReference type="ChEBI" id="CHEBI:60240"/>
    </ligand>
</feature>
<comment type="cofactor">
    <cofactor evidence="3">
        <name>Zn(2+)</name>
        <dbReference type="ChEBI" id="CHEBI:29105"/>
    </cofactor>
    <text evidence="3">Binds 1 divalent metal cation per subunit.</text>
</comment>
<evidence type="ECO:0000256" key="1">
    <source>
        <dbReference type="ARBA" id="ARBA00008853"/>
    </source>
</evidence>
<reference evidence="5" key="1">
    <citation type="submission" date="2020-12" db="EMBL/GenBank/DDBJ databases">
        <title>Bacterial taxonomy.</title>
        <authorList>
            <person name="Pan X."/>
        </authorList>
    </citation>
    <scope>NUCLEOTIDE SEQUENCE</scope>
    <source>
        <strain evidence="5">B2012</strain>
    </source>
</reference>
<feature type="binding site" evidence="3">
    <location>
        <position position="200"/>
    </location>
    <ligand>
        <name>a divalent metal cation</name>
        <dbReference type="ChEBI" id="CHEBI:60240"/>
    </ligand>
</feature>